<organism evidence="3 4">
    <name type="scientific">Candidatus Collierbacteria bacterium GW2011_GWA2_46_26</name>
    <dbReference type="NCBI Taxonomy" id="1618381"/>
    <lineage>
        <taxon>Bacteria</taxon>
        <taxon>Candidatus Collieribacteriota</taxon>
    </lineage>
</organism>
<comment type="caution">
    <text evidence="3">The sequence shown here is derived from an EMBL/GenBank/DDBJ whole genome shotgun (WGS) entry which is preliminary data.</text>
</comment>
<evidence type="ECO:0000256" key="2">
    <source>
        <dbReference type="ARBA" id="ARBA00022679"/>
    </source>
</evidence>
<dbReference type="GO" id="GO:0016758">
    <property type="term" value="F:hexosyltransferase activity"/>
    <property type="evidence" value="ECO:0007669"/>
    <property type="project" value="TreeGrafter"/>
</dbReference>
<keyword evidence="1" id="KW-0328">Glycosyltransferase</keyword>
<keyword evidence="2 3" id="KW-0808">Transferase</keyword>
<evidence type="ECO:0000256" key="1">
    <source>
        <dbReference type="ARBA" id="ARBA00022676"/>
    </source>
</evidence>
<evidence type="ECO:0000313" key="4">
    <source>
        <dbReference type="Proteomes" id="UP000034794"/>
    </source>
</evidence>
<dbReference type="PANTHER" id="PTHR34136:SF1">
    <property type="entry name" value="UDP-N-ACETYL-D-MANNOSAMINURONIC ACID TRANSFERASE"/>
    <property type="match status" value="1"/>
</dbReference>
<dbReference type="InterPro" id="IPR004629">
    <property type="entry name" value="WecG_TagA_CpsF"/>
</dbReference>
<gene>
    <name evidence="3" type="ORF">UX47_C0004G0037</name>
</gene>
<accession>A0A0G1PL23</accession>
<sequence>MGIPVDLLSRKETIDTINRWLKQPRKKPRLVVTAYSEFFVAAQNDNFFADVIKKADLVTPDGVSVLAAVKYLKKAKGKNVFGKVIEGVKVGRDILAGTIGETVTGVKLFEELNALAEKRGWKIFLLGGWGDVSSRTATMLLKRFPKLRVMYDAGENRVGTDRTTDDRVVKKINSWKPDILFVQYNPVKQEKWIASRLPRLSVGMAMGVGGTFNEYLGDFKKSPVWMERMGLKWLWRVMVEPKRLGRIMRAVIVFPWLVFRESLKWKA</sequence>
<dbReference type="EMBL" id="LCMI01000004">
    <property type="protein sequence ID" value="KKU33392.1"/>
    <property type="molecule type" value="Genomic_DNA"/>
</dbReference>
<protein>
    <submittedName>
        <fullName evidence="3">N-acetylmannosaminyltransferase</fullName>
    </submittedName>
</protein>
<reference evidence="3 4" key="1">
    <citation type="journal article" date="2015" name="Nature">
        <title>rRNA introns, odd ribosomes, and small enigmatic genomes across a large radiation of phyla.</title>
        <authorList>
            <person name="Brown C.T."/>
            <person name="Hug L.A."/>
            <person name="Thomas B.C."/>
            <person name="Sharon I."/>
            <person name="Castelle C.J."/>
            <person name="Singh A."/>
            <person name="Wilkins M.J."/>
            <person name="Williams K.H."/>
            <person name="Banfield J.F."/>
        </authorList>
    </citation>
    <scope>NUCLEOTIDE SEQUENCE [LARGE SCALE GENOMIC DNA]</scope>
</reference>
<name>A0A0G1PL23_9BACT</name>
<dbReference type="PANTHER" id="PTHR34136">
    <property type="match status" value="1"/>
</dbReference>
<dbReference type="NCBIfam" id="TIGR00696">
    <property type="entry name" value="wecG_tagA_cpsF"/>
    <property type="match status" value="1"/>
</dbReference>
<dbReference type="AlphaFoldDB" id="A0A0G1PL23"/>
<evidence type="ECO:0000313" key="3">
    <source>
        <dbReference type="EMBL" id="KKU33392.1"/>
    </source>
</evidence>
<dbReference type="Proteomes" id="UP000034794">
    <property type="component" value="Unassembled WGS sequence"/>
</dbReference>
<dbReference type="Pfam" id="PF03808">
    <property type="entry name" value="Glyco_tran_WecG"/>
    <property type="match status" value="1"/>
</dbReference>
<dbReference type="CDD" id="cd06533">
    <property type="entry name" value="Glyco_transf_WecG_TagA"/>
    <property type="match status" value="1"/>
</dbReference>
<proteinExistence type="predicted"/>